<keyword evidence="3 5" id="KW-1133">Transmembrane helix</keyword>
<evidence type="ECO:0000256" key="5">
    <source>
        <dbReference type="SAM" id="Phobius"/>
    </source>
</evidence>
<proteinExistence type="predicted"/>
<dbReference type="RefSeq" id="WP_185064359.1">
    <property type="nucleotide sequence ID" value="NZ_BAABJP010000007.1"/>
</dbReference>
<dbReference type="Proteomes" id="UP001428817">
    <property type="component" value="Unassembled WGS sequence"/>
</dbReference>
<dbReference type="Pfam" id="PF13564">
    <property type="entry name" value="DoxX_2"/>
    <property type="match status" value="1"/>
</dbReference>
<protein>
    <submittedName>
        <fullName evidence="6">DoxX family protein</fullName>
    </submittedName>
</protein>
<accession>A0ABP9PVE7</accession>
<name>A0ABP9PVE7_9PSEU</name>
<sequence>MFAVHATVTVLAALFTGLAALGNFLGHEYVREQARKMRVPSSWRWPLGTLLASGALGLLVGFAVPWLGLFAAGGLVLYFVGAFFAHLRVRDFQLGPWAAFFTLVVGALVTNLWYY</sequence>
<dbReference type="InterPro" id="IPR032808">
    <property type="entry name" value="DoxX"/>
</dbReference>
<evidence type="ECO:0000256" key="4">
    <source>
        <dbReference type="ARBA" id="ARBA00023136"/>
    </source>
</evidence>
<organism evidence="6 7">
    <name type="scientific">Pseudonocardia eucalypti</name>
    <dbReference type="NCBI Taxonomy" id="648755"/>
    <lineage>
        <taxon>Bacteria</taxon>
        <taxon>Bacillati</taxon>
        <taxon>Actinomycetota</taxon>
        <taxon>Actinomycetes</taxon>
        <taxon>Pseudonocardiales</taxon>
        <taxon>Pseudonocardiaceae</taxon>
        <taxon>Pseudonocardia</taxon>
    </lineage>
</organism>
<comment type="caution">
    <text evidence="6">The sequence shown here is derived from an EMBL/GenBank/DDBJ whole genome shotgun (WGS) entry which is preliminary data.</text>
</comment>
<comment type="subcellular location">
    <subcellularLocation>
        <location evidence="1">Membrane</location>
        <topology evidence="1">Multi-pass membrane protein</topology>
    </subcellularLocation>
</comment>
<keyword evidence="4 5" id="KW-0472">Membrane</keyword>
<evidence type="ECO:0000256" key="1">
    <source>
        <dbReference type="ARBA" id="ARBA00004141"/>
    </source>
</evidence>
<gene>
    <name evidence="6" type="ORF">GCM10023321_17000</name>
</gene>
<feature type="transmembrane region" description="Helical" evidence="5">
    <location>
        <begin position="6"/>
        <end position="25"/>
    </location>
</feature>
<feature type="transmembrane region" description="Helical" evidence="5">
    <location>
        <begin position="45"/>
        <end position="63"/>
    </location>
</feature>
<feature type="transmembrane region" description="Helical" evidence="5">
    <location>
        <begin position="94"/>
        <end position="114"/>
    </location>
</feature>
<reference evidence="7" key="1">
    <citation type="journal article" date="2019" name="Int. J. Syst. Evol. Microbiol.">
        <title>The Global Catalogue of Microorganisms (GCM) 10K type strain sequencing project: providing services to taxonomists for standard genome sequencing and annotation.</title>
        <authorList>
            <consortium name="The Broad Institute Genomics Platform"/>
            <consortium name="The Broad Institute Genome Sequencing Center for Infectious Disease"/>
            <person name="Wu L."/>
            <person name="Ma J."/>
        </authorList>
    </citation>
    <scope>NUCLEOTIDE SEQUENCE [LARGE SCALE GENOMIC DNA]</scope>
    <source>
        <strain evidence="7">JCM 18303</strain>
    </source>
</reference>
<evidence type="ECO:0000256" key="2">
    <source>
        <dbReference type="ARBA" id="ARBA00022692"/>
    </source>
</evidence>
<keyword evidence="2 5" id="KW-0812">Transmembrane</keyword>
<evidence type="ECO:0000313" key="6">
    <source>
        <dbReference type="EMBL" id="GAA5150896.1"/>
    </source>
</evidence>
<keyword evidence="7" id="KW-1185">Reference proteome</keyword>
<evidence type="ECO:0000256" key="3">
    <source>
        <dbReference type="ARBA" id="ARBA00022989"/>
    </source>
</evidence>
<evidence type="ECO:0000313" key="7">
    <source>
        <dbReference type="Proteomes" id="UP001428817"/>
    </source>
</evidence>
<dbReference type="EMBL" id="BAABJP010000007">
    <property type="protein sequence ID" value="GAA5150896.1"/>
    <property type="molecule type" value="Genomic_DNA"/>
</dbReference>